<reference evidence="2 3" key="1">
    <citation type="journal article" date="2013" name="BMC Genomics">
        <title>Genome sequencing and comparative genomics of honey bee microsporidia, Nosema apis reveal novel insights into host-parasite interactions.</title>
        <authorList>
            <person name="Chen Yp."/>
            <person name="Pettis J.S."/>
            <person name="Zhao Y."/>
            <person name="Liu X."/>
            <person name="Tallon L.J."/>
            <person name="Sadzewicz L.D."/>
            <person name="Li R."/>
            <person name="Zheng H."/>
            <person name="Huang S."/>
            <person name="Zhang X."/>
            <person name="Hamilton M.C."/>
            <person name="Pernal S.F."/>
            <person name="Melathopoulos A.P."/>
            <person name="Yan X."/>
            <person name="Evans J.D."/>
        </authorList>
    </citation>
    <scope>NUCLEOTIDE SEQUENCE [LARGE SCALE GENOMIC DNA]</scope>
    <source>
        <strain evidence="2 3">BRL 01</strain>
    </source>
</reference>
<dbReference type="InterPro" id="IPR029055">
    <property type="entry name" value="Ntn_hydrolases_N"/>
</dbReference>
<accession>T0L633</accession>
<dbReference type="Pfam" id="PF00227">
    <property type="entry name" value="Proteasome"/>
    <property type="match status" value="1"/>
</dbReference>
<dbReference type="AlphaFoldDB" id="T0L633"/>
<dbReference type="InterPro" id="IPR050115">
    <property type="entry name" value="Proteasome_alpha"/>
</dbReference>
<dbReference type="PANTHER" id="PTHR11599">
    <property type="entry name" value="PROTEASOME SUBUNIT ALPHA/BETA"/>
    <property type="match status" value="1"/>
</dbReference>
<dbReference type="HOGENOM" id="CLU_035750_4_0_1"/>
<organism evidence="2 3">
    <name type="scientific">Vairimorpha apis BRL 01</name>
    <dbReference type="NCBI Taxonomy" id="1037528"/>
    <lineage>
        <taxon>Eukaryota</taxon>
        <taxon>Fungi</taxon>
        <taxon>Fungi incertae sedis</taxon>
        <taxon>Microsporidia</taxon>
        <taxon>Nosematidae</taxon>
        <taxon>Vairimorpha</taxon>
    </lineage>
</organism>
<dbReference type="Gene3D" id="3.60.20.10">
    <property type="entry name" value="Glutamine Phosphoribosylpyrophosphate, subunit 1, domain 1"/>
    <property type="match status" value="1"/>
</dbReference>
<protein>
    <submittedName>
        <fullName evidence="2">Prosalpha6</fullName>
    </submittedName>
</protein>
<dbReference type="GO" id="GO:0005839">
    <property type="term" value="C:proteasome core complex"/>
    <property type="evidence" value="ECO:0007669"/>
    <property type="project" value="InterPro"/>
</dbReference>
<dbReference type="SUPFAM" id="SSF56235">
    <property type="entry name" value="N-terminal nucleophile aminohydrolases (Ntn hydrolases)"/>
    <property type="match status" value="1"/>
</dbReference>
<evidence type="ECO:0000256" key="1">
    <source>
        <dbReference type="ARBA" id="ARBA00022942"/>
    </source>
</evidence>
<dbReference type="VEuPathDB" id="MicrosporidiaDB:NAPIS_ORF02288"/>
<dbReference type="EMBL" id="KE647328">
    <property type="protein sequence ID" value="EQB60148.1"/>
    <property type="molecule type" value="Genomic_DNA"/>
</dbReference>
<gene>
    <name evidence="2" type="ORF">NAPIS_ORF02288</name>
</gene>
<keyword evidence="3" id="KW-1185">Reference proteome</keyword>
<dbReference type="GO" id="GO:0051603">
    <property type="term" value="P:proteolysis involved in protein catabolic process"/>
    <property type="evidence" value="ECO:0007669"/>
    <property type="project" value="InterPro"/>
</dbReference>
<dbReference type="InterPro" id="IPR001353">
    <property type="entry name" value="Proteasome_sua/b"/>
</dbReference>
<name>T0L633_9MICR</name>
<dbReference type="OrthoDB" id="431557at2759"/>
<evidence type="ECO:0000313" key="2">
    <source>
        <dbReference type="EMBL" id="EQB60148.1"/>
    </source>
</evidence>
<proteinExistence type="predicted"/>
<evidence type="ECO:0000313" key="3">
    <source>
        <dbReference type="Proteomes" id="UP000053780"/>
    </source>
</evidence>
<dbReference type="Proteomes" id="UP000053780">
    <property type="component" value="Unassembled WGS sequence"/>
</dbReference>
<sequence length="232" mass="26293">MSVNYEIYNIFNNDGKILQVEYGLEAVNNSIPLVIVKNNNIIVCAAKKMNFEDEIYSSFQPIYTNVYSAFTGRWADVHFVNKQSKDLAYTLSYNLGFTVTPDILCRELADKMQIKMQSVGERCPAFGGAFFGFDNNIPIVSMTNMSAICYPVYGLGVGERSQNMMKYLEKYYKPNLDDSVVFQTAVGALLESIGEDSQNQEIEVAYLRSNEHLKYLNINEIEDLLLAIAEQQ</sequence>
<keyword evidence="1" id="KW-0647">Proteasome</keyword>